<feature type="compositionally biased region" description="Basic and acidic residues" evidence="2">
    <location>
        <begin position="50"/>
        <end position="59"/>
    </location>
</feature>
<dbReference type="OrthoDB" id="195558at2759"/>
<gene>
    <name evidence="3" type="ORF">THAOC_27977</name>
</gene>
<dbReference type="Proteomes" id="UP000266841">
    <property type="component" value="Unassembled WGS sequence"/>
</dbReference>
<feature type="region of interest" description="Disordered" evidence="2">
    <location>
        <begin position="1"/>
        <end position="73"/>
    </location>
</feature>
<feature type="compositionally biased region" description="Basic and acidic residues" evidence="2">
    <location>
        <begin position="30"/>
        <end position="43"/>
    </location>
</feature>
<proteinExistence type="predicted"/>
<protein>
    <recommendedName>
        <fullName evidence="5">B30.2/SPRY domain-containing protein</fullName>
    </recommendedName>
</protein>
<sequence length="544" mass="60940">MALSSYTHVSERACQEALRDHQPEPSQGPHRPDVHRREVHRQEGSVQGHDGTRPRDVPRRAGQPQAEGSHARRPWLLRHIRGLGVQAPHFRVEWGVSGVREKFEMQLKRVRRGETSCSLIRTALALLPAKPDEAEPEKAEKRTHAHGRRVDRAGGPDLPIARPSLPPALRGPRDTETSRDRATTGKGSQPVSSRMANDGRFKRLKTSKDGGTNADLWERRIAELESENEKLRLENALFRARLSEGVNAAVLPVVVTTTVDLSRFDTSLVAQISSFLGTACELFNMALTCKSFGWRQPASTEDWSLVEEVARQAVRSRATNDEMSGSPQYSSGTTTWLSILHRFENLLNFFLLGYYIKHRHGDKNTACGTNKQDCCTAVSRGYVMRSGAHYAEFNIFSGGPYIGIVRPMPSLDAPYDYQFYFIGSSFYSRFLAQRSDNWGNGNVHACEYWSYDGTLNWTDWGEEDQRFANWEGMESCSTGDTIGMLLNLDNGTLTVYKNNRRLGVMKDGLSGSYCWYATVDGNDLVAIRKGLPPVLNDNKVSGSR</sequence>
<reference evidence="3 4" key="1">
    <citation type="journal article" date="2012" name="Genome Biol.">
        <title>Genome and low-iron response of an oceanic diatom adapted to chronic iron limitation.</title>
        <authorList>
            <person name="Lommer M."/>
            <person name="Specht M."/>
            <person name="Roy A.S."/>
            <person name="Kraemer L."/>
            <person name="Andreson R."/>
            <person name="Gutowska M.A."/>
            <person name="Wolf J."/>
            <person name="Bergner S.V."/>
            <person name="Schilhabel M.B."/>
            <person name="Klostermeier U.C."/>
            <person name="Beiko R.G."/>
            <person name="Rosenstiel P."/>
            <person name="Hippler M."/>
            <person name="Laroche J."/>
        </authorList>
    </citation>
    <scope>NUCLEOTIDE SEQUENCE [LARGE SCALE GENOMIC DNA]</scope>
    <source>
        <strain evidence="3 4">CCMP1005</strain>
    </source>
</reference>
<feature type="region of interest" description="Disordered" evidence="2">
    <location>
        <begin position="130"/>
        <end position="197"/>
    </location>
</feature>
<dbReference type="InterPro" id="IPR013320">
    <property type="entry name" value="ConA-like_dom_sf"/>
</dbReference>
<keyword evidence="1" id="KW-0175">Coiled coil</keyword>
<evidence type="ECO:0000256" key="1">
    <source>
        <dbReference type="SAM" id="Coils"/>
    </source>
</evidence>
<organism evidence="3 4">
    <name type="scientific">Thalassiosira oceanica</name>
    <name type="common">Marine diatom</name>
    <dbReference type="NCBI Taxonomy" id="159749"/>
    <lineage>
        <taxon>Eukaryota</taxon>
        <taxon>Sar</taxon>
        <taxon>Stramenopiles</taxon>
        <taxon>Ochrophyta</taxon>
        <taxon>Bacillariophyta</taxon>
        <taxon>Coscinodiscophyceae</taxon>
        <taxon>Thalassiosirophycidae</taxon>
        <taxon>Thalassiosirales</taxon>
        <taxon>Thalassiosiraceae</taxon>
        <taxon>Thalassiosira</taxon>
    </lineage>
</organism>
<evidence type="ECO:0008006" key="5">
    <source>
        <dbReference type="Google" id="ProtNLM"/>
    </source>
</evidence>
<feature type="compositionally biased region" description="Basic and acidic residues" evidence="2">
    <location>
        <begin position="9"/>
        <end position="23"/>
    </location>
</feature>
<name>K0RGA7_THAOC</name>
<evidence type="ECO:0000313" key="4">
    <source>
        <dbReference type="Proteomes" id="UP000266841"/>
    </source>
</evidence>
<dbReference type="EMBL" id="AGNL01039336">
    <property type="protein sequence ID" value="EJK52723.1"/>
    <property type="molecule type" value="Genomic_DNA"/>
</dbReference>
<dbReference type="Gene3D" id="2.60.120.920">
    <property type="match status" value="1"/>
</dbReference>
<feature type="compositionally biased region" description="Basic and acidic residues" evidence="2">
    <location>
        <begin position="130"/>
        <end position="154"/>
    </location>
</feature>
<dbReference type="AlphaFoldDB" id="K0RGA7"/>
<dbReference type="SUPFAM" id="SSF49899">
    <property type="entry name" value="Concanavalin A-like lectins/glucanases"/>
    <property type="match status" value="1"/>
</dbReference>
<evidence type="ECO:0000256" key="2">
    <source>
        <dbReference type="SAM" id="MobiDB-lite"/>
    </source>
</evidence>
<accession>K0RGA7</accession>
<feature type="compositionally biased region" description="Polar residues" evidence="2">
    <location>
        <begin position="185"/>
        <end position="195"/>
    </location>
</feature>
<evidence type="ECO:0000313" key="3">
    <source>
        <dbReference type="EMBL" id="EJK52723.1"/>
    </source>
</evidence>
<comment type="caution">
    <text evidence="3">The sequence shown here is derived from an EMBL/GenBank/DDBJ whole genome shotgun (WGS) entry which is preliminary data.</text>
</comment>
<dbReference type="InterPro" id="IPR043136">
    <property type="entry name" value="B30.2/SPRY_sf"/>
</dbReference>
<feature type="compositionally biased region" description="Basic and acidic residues" evidence="2">
    <location>
        <begin position="171"/>
        <end position="183"/>
    </location>
</feature>
<keyword evidence="4" id="KW-1185">Reference proteome</keyword>
<feature type="coiled-coil region" evidence="1">
    <location>
        <begin position="214"/>
        <end position="241"/>
    </location>
</feature>